<dbReference type="Proteomes" id="UP000243515">
    <property type="component" value="Unassembled WGS sequence"/>
</dbReference>
<dbReference type="OrthoDB" id="10637574at2759"/>
<feature type="compositionally biased region" description="Acidic residues" evidence="1">
    <location>
        <begin position="1"/>
        <end position="21"/>
    </location>
</feature>
<feature type="compositionally biased region" description="Basic and acidic residues" evidence="1">
    <location>
        <begin position="257"/>
        <end position="274"/>
    </location>
</feature>
<gene>
    <name evidence="2" type="ORF">Egran_06012</name>
</gene>
<comment type="caution">
    <text evidence="2">The sequence shown here is derived from an EMBL/GenBank/DDBJ whole genome shotgun (WGS) entry which is preliminary data.</text>
</comment>
<feature type="compositionally biased region" description="Polar residues" evidence="1">
    <location>
        <begin position="206"/>
        <end position="226"/>
    </location>
</feature>
<feature type="compositionally biased region" description="Polar residues" evidence="1">
    <location>
        <begin position="247"/>
        <end position="256"/>
    </location>
</feature>
<feature type="region of interest" description="Disordered" evidence="1">
    <location>
        <begin position="1"/>
        <end position="44"/>
    </location>
</feature>
<dbReference type="EMBL" id="NPHW01005983">
    <property type="protein sequence ID" value="OXV06221.1"/>
    <property type="molecule type" value="Genomic_DNA"/>
</dbReference>
<name>A0A232LPX7_9EURO</name>
<dbReference type="AlphaFoldDB" id="A0A232LPX7"/>
<evidence type="ECO:0000313" key="3">
    <source>
        <dbReference type="Proteomes" id="UP000243515"/>
    </source>
</evidence>
<keyword evidence="3" id="KW-1185">Reference proteome</keyword>
<evidence type="ECO:0000256" key="1">
    <source>
        <dbReference type="SAM" id="MobiDB-lite"/>
    </source>
</evidence>
<reference evidence="2 3" key="1">
    <citation type="journal article" date="2015" name="Environ. Microbiol.">
        <title>Metagenome sequence of Elaphomyces granulatus from sporocarp tissue reveals Ascomycota ectomycorrhizal fingerprints of genome expansion and a Proteobacteria-rich microbiome.</title>
        <authorList>
            <person name="Quandt C.A."/>
            <person name="Kohler A."/>
            <person name="Hesse C.N."/>
            <person name="Sharpton T.J."/>
            <person name="Martin F."/>
            <person name="Spatafora J.W."/>
        </authorList>
    </citation>
    <scope>NUCLEOTIDE SEQUENCE [LARGE SCALE GENOMIC DNA]</scope>
    <source>
        <strain evidence="2 3">OSC145934</strain>
    </source>
</reference>
<protein>
    <submittedName>
        <fullName evidence="2">Uncharacterized protein</fullName>
    </submittedName>
</protein>
<accession>A0A232LPX7</accession>
<proteinExistence type="predicted"/>
<sequence length="274" mass="31227">MELEDDQEGLDDSSSDDDNDDGNNTHDNNGNAAKTKTKSAAKDAERRGKLPDFWYNLINQPVCLRETIWDYFKEPNESRRMVPADRCCSKCQPKYDLGLLNLDRYPKYYTYVEKGPKANKMGKQIGKTVVFPNMPFVLNSTCFLSSSQQELLERYGRQIFGFKDLEEHLGTWEYLDTYGHRLLEVIRDCRKGSQQSAGRRRLAEPPTSNSQPADTLSTQMVSSNDSPGVVMPVTPSSNQSRKRKPLQQIQKNITSKRFSDMKDLAQARAPDVSH</sequence>
<feature type="region of interest" description="Disordered" evidence="1">
    <location>
        <begin position="194"/>
        <end position="274"/>
    </location>
</feature>
<evidence type="ECO:0000313" key="2">
    <source>
        <dbReference type="EMBL" id="OXV06221.1"/>
    </source>
</evidence>
<organism evidence="2 3">
    <name type="scientific">Elaphomyces granulatus</name>
    <dbReference type="NCBI Taxonomy" id="519963"/>
    <lineage>
        <taxon>Eukaryota</taxon>
        <taxon>Fungi</taxon>
        <taxon>Dikarya</taxon>
        <taxon>Ascomycota</taxon>
        <taxon>Pezizomycotina</taxon>
        <taxon>Eurotiomycetes</taxon>
        <taxon>Eurotiomycetidae</taxon>
        <taxon>Eurotiales</taxon>
        <taxon>Elaphomycetaceae</taxon>
        <taxon>Elaphomyces</taxon>
    </lineage>
</organism>
<feature type="compositionally biased region" description="Low complexity" evidence="1">
    <location>
        <begin position="25"/>
        <end position="34"/>
    </location>
</feature>